<evidence type="ECO:0000256" key="1">
    <source>
        <dbReference type="SAM" id="MobiDB-lite"/>
    </source>
</evidence>
<evidence type="ECO:0000313" key="2">
    <source>
        <dbReference type="EMBL" id="KAF2572962.1"/>
    </source>
</evidence>
<gene>
    <name evidence="2" type="ORF">F2Q70_00000552</name>
</gene>
<proteinExistence type="predicted"/>
<accession>A0A8S9IU46</accession>
<comment type="caution">
    <text evidence="2">The sequence shown here is derived from an EMBL/GenBank/DDBJ whole genome shotgun (WGS) entry which is preliminary data.</text>
</comment>
<reference evidence="2" key="1">
    <citation type="submission" date="2019-12" db="EMBL/GenBank/DDBJ databases">
        <title>Genome sequencing and annotation of Brassica cretica.</title>
        <authorList>
            <person name="Studholme D.J."/>
            <person name="Sarris P.F."/>
        </authorList>
    </citation>
    <scope>NUCLEOTIDE SEQUENCE</scope>
    <source>
        <strain evidence="2">PFS-102/07</strain>
        <tissue evidence="2">Leaf</tissue>
    </source>
</reference>
<dbReference type="SUPFAM" id="SSF51735">
    <property type="entry name" value="NAD(P)-binding Rossmann-fold domains"/>
    <property type="match status" value="1"/>
</dbReference>
<dbReference type="Gene3D" id="3.40.50.720">
    <property type="entry name" value="NAD(P)-binding Rossmann-like Domain"/>
    <property type="match status" value="1"/>
</dbReference>
<dbReference type="EMBL" id="QGKY02001015">
    <property type="protein sequence ID" value="KAF2572962.1"/>
    <property type="molecule type" value="Genomic_DNA"/>
</dbReference>
<feature type="region of interest" description="Disordered" evidence="1">
    <location>
        <begin position="79"/>
        <end position="101"/>
    </location>
</feature>
<dbReference type="InterPro" id="IPR036291">
    <property type="entry name" value="NAD(P)-bd_dom_sf"/>
</dbReference>
<sequence length="161" mass="17332">MFKKSSGGLLELQSSDIIAVDVQDDKLQKAMTLGATHIVNAAKDAVERIRVFRVEIGSGYWVEGEKPYLSEFGPVDAGGGTRATPRTSPHVVMSPNASGVRAGRGTRVTLPRVKLSMSYAGKGTRVHSTRVRSPSPTKFVRAGKGTRVNPSRVEPTTKRRG</sequence>
<protein>
    <recommendedName>
        <fullName evidence="3">Alcohol dehydrogenase-like C-terminal domain-containing protein</fullName>
    </recommendedName>
</protein>
<feature type="region of interest" description="Disordered" evidence="1">
    <location>
        <begin position="121"/>
        <end position="161"/>
    </location>
</feature>
<evidence type="ECO:0008006" key="3">
    <source>
        <dbReference type="Google" id="ProtNLM"/>
    </source>
</evidence>
<name>A0A8S9IU46_BRACR</name>
<dbReference type="AlphaFoldDB" id="A0A8S9IU46"/>
<organism evidence="2">
    <name type="scientific">Brassica cretica</name>
    <name type="common">Mustard</name>
    <dbReference type="NCBI Taxonomy" id="69181"/>
    <lineage>
        <taxon>Eukaryota</taxon>
        <taxon>Viridiplantae</taxon>
        <taxon>Streptophyta</taxon>
        <taxon>Embryophyta</taxon>
        <taxon>Tracheophyta</taxon>
        <taxon>Spermatophyta</taxon>
        <taxon>Magnoliopsida</taxon>
        <taxon>eudicotyledons</taxon>
        <taxon>Gunneridae</taxon>
        <taxon>Pentapetalae</taxon>
        <taxon>rosids</taxon>
        <taxon>malvids</taxon>
        <taxon>Brassicales</taxon>
        <taxon>Brassicaceae</taxon>
        <taxon>Brassiceae</taxon>
        <taxon>Brassica</taxon>
    </lineage>
</organism>